<proteinExistence type="predicted"/>
<evidence type="ECO:0000313" key="1">
    <source>
        <dbReference type="EMBL" id="KAF2229721.1"/>
    </source>
</evidence>
<dbReference type="AlphaFoldDB" id="A0A6A6GVW3"/>
<reference evidence="1" key="1">
    <citation type="journal article" date="2020" name="Stud. Mycol.">
        <title>101 Dothideomycetes genomes: a test case for predicting lifestyles and emergence of pathogens.</title>
        <authorList>
            <person name="Haridas S."/>
            <person name="Albert R."/>
            <person name="Binder M."/>
            <person name="Bloem J."/>
            <person name="Labutti K."/>
            <person name="Salamov A."/>
            <person name="Andreopoulos B."/>
            <person name="Baker S."/>
            <person name="Barry K."/>
            <person name="Bills G."/>
            <person name="Bluhm B."/>
            <person name="Cannon C."/>
            <person name="Castanera R."/>
            <person name="Culley D."/>
            <person name="Daum C."/>
            <person name="Ezra D."/>
            <person name="Gonzalez J."/>
            <person name="Henrissat B."/>
            <person name="Kuo A."/>
            <person name="Liang C."/>
            <person name="Lipzen A."/>
            <person name="Lutzoni F."/>
            <person name="Magnuson J."/>
            <person name="Mondo S."/>
            <person name="Nolan M."/>
            <person name="Ohm R."/>
            <person name="Pangilinan J."/>
            <person name="Park H.-J."/>
            <person name="Ramirez L."/>
            <person name="Alfaro M."/>
            <person name="Sun H."/>
            <person name="Tritt A."/>
            <person name="Yoshinaga Y."/>
            <person name="Zwiers L.-H."/>
            <person name="Turgeon B."/>
            <person name="Goodwin S."/>
            <person name="Spatafora J."/>
            <person name="Crous P."/>
            <person name="Grigoriev I."/>
        </authorList>
    </citation>
    <scope>NUCLEOTIDE SEQUENCE</scope>
    <source>
        <strain evidence="1">Tuck. ex Michener</strain>
    </source>
</reference>
<dbReference type="Proteomes" id="UP000800092">
    <property type="component" value="Unassembled WGS sequence"/>
</dbReference>
<name>A0A6A6GVW3_VIRVR</name>
<sequence length="100" mass="11055">MGANSDHSFALALCLPFPVNTIGSHLLCWFAISEHLWAHSESFGLSPQSEATLVINIHGCRPGSLFRLSVVLIISHEAHWQSYFMLVHQFRAPLSSLGVL</sequence>
<accession>A0A6A6GVW3</accession>
<gene>
    <name evidence="1" type="ORF">EV356DRAFT_370802</name>
</gene>
<dbReference type="EMBL" id="ML991855">
    <property type="protein sequence ID" value="KAF2229721.1"/>
    <property type="molecule type" value="Genomic_DNA"/>
</dbReference>
<evidence type="ECO:0000313" key="2">
    <source>
        <dbReference type="Proteomes" id="UP000800092"/>
    </source>
</evidence>
<organism evidence="1 2">
    <name type="scientific">Viridothelium virens</name>
    <name type="common">Speckled blister lichen</name>
    <name type="synonym">Trypethelium virens</name>
    <dbReference type="NCBI Taxonomy" id="1048519"/>
    <lineage>
        <taxon>Eukaryota</taxon>
        <taxon>Fungi</taxon>
        <taxon>Dikarya</taxon>
        <taxon>Ascomycota</taxon>
        <taxon>Pezizomycotina</taxon>
        <taxon>Dothideomycetes</taxon>
        <taxon>Dothideomycetes incertae sedis</taxon>
        <taxon>Trypetheliales</taxon>
        <taxon>Trypetheliaceae</taxon>
        <taxon>Viridothelium</taxon>
    </lineage>
</organism>
<keyword evidence="2" id="KW-1185">Reference proteome</keyword>
<protein>
    <submittedName>
        <fullName evidence="1">Uncharacterized protein</fullName>
    </submittedName>
</protein>